<comment type="caution">
    <text evidence="1">The sequence shown here is derived from an EMBL/GenBank/DDBJ whole genome shotgun (WGS) entry which is preliminary data.</text>
</comment>
<reference evidence="1" key="1">
    <citation type="journal article" date="2022" name="Int. J. Mol. Sci.">
        <title>Draft Genome of Tanacetum Coccineum: Genomic Comparison of Closely Related Tanacetum-Family Plants.</title>
        <authorList>
            <person name="Yamashiro T."/>
            <person name="Shiraishi A."/>
            <person name="Nakayama K."/>
            <person name="Satake H."/>
        </authorList>
    </citation>
    <scope>NUCLEOTIDE SEQUENCE</scope>
</reference>
<accession>A0ABQ4ZYH1</accession>
<dbReference type="Proteomes" id="UP001151760">
    <property type="component" value="Unassembled WGS sequence"/>
</dbReference>
<evidence type="ECO:0000313" key="1">
    <source>
        <dbReference type="EMBL" id="GJS93788.1"/>
    </source>
</evidence>
<keyword evidence="2" id="KW-1185">Reference proteome</keyword>
<proteinExistence type="predicted"/>
<name>A0ABQ4ZYH1_9ASTR</name>
<organism evidence="1 2">
    <name type="scientific">Tanacetum coccineum</name>
    <dbReference type="NCBI Taxonomy" id="301880"/>
    <lineage>
        <taxon>Eukaryota</taxon>
        <taxon>Viridiplantae</taxon>
        <taxon>Streptophyta</taxon>
        <taxon>Embryophyta</taxon>
        <taxon>Tracheophyta</taxon>
        <taxon>Spermatophyta</taxon>
        <taxon>Magnoliopsida</taxon>
        <taxon>eudicotyledons</taxon>
        <taxon>Gunneridae</taxon>
        <taxon>Pentapetalae</taxon>
        <taxon>asterids</taxon>
        <taxon>campanulids</taxon>
        <taxon>Asterales</taxon>
        <taxon>Asteraceae</taxon>
        <taxon>Asteroideae</taxon>
        <taxon>Anthemideae</taxon>
        <taxon>Anthemidinae</taxon>
        <taxon>Tanacetum</taxon>
    </lineage>
</organism>
<sequence>VKQGAVKITSRIQKALKLQAFLDVFEDDGILQGYDAIERRIDTLSAPLLEIT</sequence>
<protein>
    <submittedName>
        <fullName evidence="1">Uncharacterized protein</fullName>
    </submittedName>
</protein>
<gene>
    <name evidence="1" type="ORF">Tco_0800756</name>
</gene>
<dbReference type="EMBL" id="BQNB010011683">
    <property type="protein sequence ID" value="GJS93788.1"/>
    <property type="molecule type" value="Genomic_DNA"/>
</dbReference>
<feature type="non-terminal residue" evidence="1">
    <location>
        <position position="1"/>
    </location>
</feature>
<evidence type="ECO:0000313" key="2">
    <source>
        <dbReference type="Proteomes" id="UP001151760"/>
    </source>
</evidence>
<reference evidence="1" key="2">
    <citation type="submission" date="2022-01" db="EMBL/GenBank/DDBJ databases">
        <authorList>
            <person name="Yamashiro T."/>
            <person name="Shiraishi A."/>
            <person name="Satake H."/>
            <person name="Nakayama K."/>
        </authorList>
    </citation>
    <scope>NUCLEOTIDE SEQUENCE</scope>
</reference>